<evidence type="ECO:0000256" key="3">
    <source>
        <dbReference type="ARBA" id="ARBA00023274"/>
    </source>
</evidence>
<proteinExistence type="inferred from homology"/>
<dbReference type="EMBL" id="LCBB01000002">
    <property type="protein sequence ID" value="KKS03455.1"/>
    <property type="molecule type" value="Genomic_DNA"/>
</dbReference>
<evidence type="ECO:0000256" key="2">
    <source>
        <dbReference type="ARBA" id="ARBA00022980"/>
    </source>
</evidence>
<dbReference type="PANTHER" id="PTHR10744:SF1">
    <property type="entry name" value="SMALL RIBOSOMAL SUBUNIT PROTEIN US17M"/>
    <property type="match status" value="1"/>
</dbReference>
<dbReference type="GO" id="GO:0006412">
    <property type="term" value="P:translation"/>
    <property type="evidence" value="ECO:0007669"/>
    <property type="project" value="InterPro"/>
</dbReference>
<dbReference type="PATRIC" id="fig|1619123.3.peg.180"/>
<dbReference type="CDD" id="cd00364">
    <property type="entry name" value="Ribosomal_uS17"/>
    <property type="match status" value="1"/>
</dbReference>
<dbReference type="Gene3D" id="2.40.50.140">
    <property type="entry name" value="Nucleic acid-binding proteins"/>
    <property type="match status" value="1"/>
</dbReference>
<name>A0A0G0VRB2_UNCKA</name>
<keyword evidence="2 4" id="KW-0689">Ribosomal protein</keyword>
<reference evidence="4 5" key="1">
    <citation type="journal article" date="2015" name="Nature">
        <title>rRNA introns, odd ribosomes, and small enigmatic genomes across a large radiation of phyla.</title>
        <authorList>
            <person name="Brown C.T."/>
            <person name="Hug L.A."/>
            <person name="Thomas B.C."/>
            <person name="Sharon I."/>
            <person name="Castelle C.J."/>
            <person name="Singh A."/>
            <person name="Wilkins M.J."/>
            <person name="Williams K.H."/>
            <person name="Banfield J.F."/>
        </authorList>
    </citation>
    <scope>NUCLEOTIDE SEQUENCE [LARGE SCALE GENOMIC DNA]</scope>
</reference>
<dbReference type="InterPro" id="IPR000266">
    <property type="entry name" value="Ribosomal_uS17"/>
</dbReference>
<dbReference type="InterPro" id="IPR012340">
    <property type="entry name" value="NA-bd_OB-fold"/>
</dbReference>
<dbReference type="Pfam" id="PF00366">
    <property type="entry name" value="Ribosomal_S17"/>
    <property type="match status" value="1"/>
</dbReference>
<evidence type="ECO:0000256" key="1">
    <source>
        <dbReference type="ARBA" id="ARBA00010254"/>
    </source>
</evidence>
<dbReference type="PANTHER" id="PTHR10744">
    <property type="entry name" value="40S RIBOSOMAL PROTEIN S11 FAMILY MEMBER"/>
    <property type="match status" value="1"/>
</dbReference>
<dbReference type="GO" id="GO:0003735">
    <property type="term" value="F:structural constituent of ribosome"/>
    <property type="evidence" value="ECO:0007669"/>
    <property type="project" value="InterPro"/>
</dbReference>
<comment type="similarity">
    <text evidence="1">Belongs to the universal ribosomal protein uS17 family.</text>
</comment>
<evidence type="ECO:0000313" key="4">
    <source>
        <dbReference type="EMBL" id="KKS03455.1"/>
    </source>
</evidence>
<protein>
    <submittedName>
        <fullName evidence="4">30S ribosomal protein S17</fullName>
    </submittedName>
</protein>
<dbReference type="SUPFAM" id="SSF50249">
    <property type="entry name" value="Nucleic acid-binding proteins"/>
    <property type="match status" value="1"/>
</dbReference>
<gene>
    <name evidence="4" type="ORF">UU55_C0002G0060</name>
</gene>
<accession>A0A0G0VRB2</accession>
<dbReference type="Proteomes" id="UP000033947">
    <property type="component" value="Unassembled WGS sequence"/>
</dbReference>
<comment type="caution">
    <text evidence="4">The sequence shown here is derived from an EMBL/GenBank/DDBJ whole genome shotgun (WGS) entry which is preliminary data.</text>
</comment>
<organism evidence="4 5">
    <name type="scientific">candidate division WWE3 bacterium GW2011_GWC2_41_23</name>
    <dbReference type="NCBI Taxonomy" id="1619123"/>
    <lineage>
        <taxon>Bacteria</taxon>
        <taxon>Katanobacteria</taxon>
    </lineage>
</organism>
<keyword evidence="3" id="KW-0687">Ribonucleoprotein</keyword>
<sequence length="89" mass="10018">MTEKTTSARRIQGKVVSTKMQKTVVVKIDISTRHPLYSKPVKTNKRLKARDEIGVPVGAEVIVEECAPFSKEVTWKVVEVIKQPGKKEK</sequence>
<dbReference type="AlphaFoldDB" id="A0A0G0VRB2"/>
<dbReference type="GO" id="GO:0022627">
    <property type="term" value="C:cytosolic small ribosomal subunit"/>
    <property type="evidence" value="ECO:0007669"/>
    <property type="project" value="TreeGrafter"/>
</dbReference>
<evidence type="ECO:0000313" key="5">
    <source>
        <dbReference type="Proteomes" id="UP000033947"/>
    </source>
</evidence>